<proteinExistence type="predicted"/>
<evidence type="ECO:0000313" key="2">
    <source>
        <dbReference type="EMBL" id="KKQ98376.1"/>
    </source>
</evidence>
<evidence type="ECO:0000313" key="3">
    <source>
        <dbReference type="Proteomes" id="UP000034325"/>
    </source>
</evidence>
<gene>
    <name evidence="2" type="ORF">UT23_C0003G0003</name>
</gene>
<dbReference type="AlphaFoldDB" id="A0A0G0Q9J9"/>
<feature type="compositionally biased region" description="Basic and acidic residues" evidence="1">
    <location>
        <begin position="33"/>
        <end position="46"/>
    </location>
</feature>
<reference evidence="2 3" key="1">
    <citation type="journal article" date="2015" name="Nature">
        <title>rRNA introns, odd ribosomes, and small enigmatic genomes across a large radiation of phyla.</title>
        <authorList>
            <person name="Brown C.T."/>
            <person name="Hug L.A."/>
            <person name="Thomas B.C."/>
            <person name="Sharon I."/>
            <person name="Castelle C.J."/>
            <person name="Singh A."/>
            <person name="Wilkins M.J."/>
            <person name="Williams K.H."/>
            <person name="Banfield J.F."/>
        </authorList>
    </citation>
    <scope>NUCLEOTIDE SEQUENCE [LARGE SCALE GENOMIC DNA]</scope>
</reference>
<accession>A0A0G0Q9J9</accession>
<sequence>MAEDTGELQQKVAEMQHKEVNAEAFKGTVTRVEKSKRIKDDIRPSDGRPYSRQRVDEIRDVEMRSEQGDKAKETGMEELFMDARGYQETRFKMNWVSPDGGQSVAENLVMFVKQGQDGQIEYLTDTRGDKKPLALNADLYDARITSHKHPMRYDSDTFTIPRVDGRGAYTGVVTLMQDKP</sequence>
<comment type="caution">
    <text evidence="2">The sequence shown here is derived from an EMBL/GenBank/DDBJ whole genome shotgun (WGS) entry which is preliminary data.</text>
</comment>
<name>A0A0G0Q9J9_9BACT</name>
<organism evidence="2 3">
    <name type="scientific">Candidatus Woesebacteria bacterium GW2011_GWA1_39_12</name>
    <dbReference type="NCBI Taxonomy" id="1618549"/>
    <lineage>
        <taxon>Bacteria</taxon>
        <taxon>Candidatus Woeseibacteriota</taxon>
    </lineage>
</organism>
<protein>
    <submittedName>
        <fullName evidence="2">Uncharacterized protein</fullName>
    </submittedName>
</protein>
<dbReference type="Proteomes" id="UP000034325">
    <property type="component" value="Unassembled WGS sequence"/>
</dbReference>
<evidence type="ECO:0000256" key="1">
    <source>
        <dbReference type="SAM" id="MobiDB-lite"/>
    </source>
</evidence>
<dbReference type="EMBL" id="LBWA01000003">
    <property type="protein sequence ID" value="KKQ98376.1"/>
    <property type="molecule type" value="Genomic_DNA"/>
</dbReference>
<feature type="region of interest" description="Disordered" evidence="1">
    <location>
        <begin position="33"/>
        <end position="54"/>
    </location>
</feature>